<keyword evidence="6" id="KW-1185">Reference proteome</keyword>
<dbReference type="InterPro" id="IPR011989">
    <property type="entry name" value="ARM-like"/>
</dbReference>
<dbReference type="GO" id="GO:0005635">
    <property type="term" value="C:nuclear envelope"/>
    <property type="evidence" value="ECO:0007669"/>
    <property type="project" value="TreeGrafter"/>
</dbReference>
<reference evidence="5 6" key="1">
    <citation type="journal article" date="2015" name="Genome Biol. Evol.">
        <title>Comparative Genomics of a Bacterivorous Green Alga Reveals Evolutionary Causalities and Consequences of Phago-Mixotrophic Mode of Nutrition.</title>
        <authorList>
            <person name="Burns J.A."/>
            <person name="Paasch A."/>
            <person name="Narechania A."/>
            <person name="Kim E."/>
        </authorList>
    </citation>
    <scope>NUCLEOTIDE SEQUENCE [LARGE SCALE GENOMIC DNA]</scope>
    <source>
        <strain evidence="5 6">PLY_AMNH</strain>
    </source>
</reference>
<comment type="subcellular location">
    <subcellularLocation>
        <location evidence="1">Nucleus</location>
    </subcellularLocation>
</comment>
<dbReference type="SMART" id="SM00913">
    <property type="entry name" value="IBN_N"/>
    <property type="match status" value="1"/>
</dbReference>
<dbReference type="InterPro" id="IPR001494">
    <property type="entry name" value="Importin-beta_N"/>
</dbReference>
<dbReference type="Gene3D" id="1.25.10.10">
    <property type="entry name" value="Leucine-rich Repeat Variant"/>
    <property type="match status" value="1"/>
</dbReference>
<evidence type="ECO:0000256" key="1">
    <source>
        <dbReference type="ARBA" id="ARBA00004123"/>
    </source>
</evidence>
<protein>
    <recommendedName>
        <fullName evidence="4">Importin N-terminal domain-containing protein</fullName>
    </recommendedName>
</protein>
<evidence type="ECO:0000256" key="2">
    <source>
        <dbReference type="ARBA" id="ARBA00022448"/>
    </source>
</evidence>
<keyword evidence="3" id="KW-0539">Nucleus</keyword>
<dbReference type="PANTHER" id="PTHR10997">
    <property type="entry name" value="IMPORTIN-7, 8, 11"/>
    <property type="match status" value="1"/>
</dbReference>
<evidence type="ECO:0000313" key="6">
    <source>
        <dbReference type="Proteomes" id="UP001190700"/>
    </source>
</evidence>
<evidence type="ECO:0000256" key="3">
    <source>
        <dbReference type="ARBA" id="ARBA00023242"/>
    </source>
</evidence>
<dbReference type="SUPFAM" id="SSF48371">
    <property type="entry name" value="ARM repeat"/>
    <property type="match status" value="1"/>
</dbReference>
<accession>A0AAE0L8Z0</accession>
<feature type="domain" description="Importin N-terminal" evidence="4">
    <location>
        <begin position="24"/>
        <end position="104"/>
    </location>
</feature>
<evidence type="ECO:0000313" key="5">
    <source>
        <dbReference type="EMBL" id="KAK3276095.1"/>
    </source>
</evidence>
<dbReference type="GO" id="GO:0006606">
    <property type="term" value="P:protein import into nucleus"/>
    <property type="evidence" value="ECO:0007669"/>
    <property type="project" value="TreeGrafter"/>
</dbReference>
<sequence length="487" mass="53631">MADARLVQCLLGTLDHMPNIRTEAEGLLAQMANGPGFGLELAKLVVNRDLPDQTRDGIKQLAAVVLKKFVKEHWQDGSPKFRPPEVSLEEKDAIKSLLPQGLGDPIGRIRTAVGMAISAISEYDWPDKWPELTSMLIGGIRERASIEKVHGSLKCLSLIASDIDEKQMPQVVPVLFPELYGIISTPEAYGKSMQRRALGVLHGCVAALGIMRGVYAKQTRELLAPYLPSFCQTLTQLVRAPTNLSDVTEVSIKLEAFRCLLVATQNFGKLLQGEMGGILAGSWEFYKTAAPMFEALAVYEDCGEDGDVDSDGDELNLEALISQMVEFLLTILGSSRFQHLIKPFGQDLVYTLMQYMQMTTAQEEMWMNDCDQYIADMEDDVMSARVSGEMLLDSMVDEFGSESLQLVWAATYQRLRESAQVKAAGNPAWWKIREAALLALGSVADKVQEAFPGKDMVLGAIDIPGFFDKLLTEDLGEVPTNPLTQAS</sequence>
<dbReference type="Proteomes" id="UP001190700">
    <property type="component" value="Unassembled WGS sequence"/>
</dbReference>
<dbReference type="GO" id="GO:0005829">
    <property type="term" value="C:cytosol"/>
    <property type="evidence" value="ECO:0007669"/>
    <property type="project" value="TreeGrafter"/>
</dbReference>
<proteinExistence type="predicted"/>
<dbReference type="Pfam" id="PF03810">
    <property type="entry name" value="IBN_N"/>
    <property type="match status" value="1"/>
</dbReference>
<dbReference type="EMBL" id="LGRX02006769">
    <property type="protein sequence ID" value="KAK3276095.1"/>
    <property type="molecule type" value="Genomic_DNA"/>
</dbReference>
<dbReference type="InterPro" id="IPR016024">
    <property type="entry name" value="ARM-type_fold"/>
</dbReference>
<keyword evidence="2" id="KW-0813">Transport</keyword>
<name>A0AAE0L8Z0_9CHLO</name>
<dbReference type="AlphaFoldDB" id="A0AAE0L8Z0"/>
<comment type="caution">
    <text evidence="5">The sequence shown here is derived from an EMBL/GenBank/DDBJ whole genome shotgun (WGS) entry which is preliminary data.</text>
</comment>
<dbReference type="PROSITE" id="PS50166">
    <property type="entry name" value="IMPORTIN_B_NT"/>
    <property type="match status" value="1"/>
</dbReference>
<organism evidence="5 6">
    <name type="scientific">Cymbomonas tetramitiformis</name>
    <dbReference type="NCBI Taxonomy" id="36881"/>
    <lineage>
        <taxon>Eukaryota</taxon>
        <taxon>Viridiplantae</taxon>
        <taxon>Chlorophyta</taxon>
        <taxon>Pyramimonadophyceae</taxon>
        <taxon>Pyramimonadales</taxon>
        <taxon>Pyramimonadaceae</taxon>
        <taxon>Cymbomonas</taxon>
    </lineage>
</organism>
<gene>
    <name evidence="5" type="ORF">CYMTET_15813</name>
</gene>
<evidence type="ECO:0000259" key="4">
    <source>
        <dbReference type="PROSITE" id="PS50166"/>
    </source>
</evidence>
<dbReference type="GO" id="GO:0031267">
    <property type="term" value="F:small GTPase binding"/>
    <property type="evidence" value="ECO:0007669"/>
    <property type="project" value="InterPro"/>
</dbReference>
<dbReference type="PANTHER" id="PTHR10997:SF9">
    <property type="entry name" value="IMPORTIN-9"/>
    <property type="match status" value="1"/>
</dbReference>